<evidence type="ECO:0000256" key="8">
    <source>
        <dbReference type="ARBA" id="ARBA00022670"/>
    </source>
</evidence>
<reference evidence="15 16" key="1">
    <citation type="submission" date="2019-04" db="EMBL/GenBank/DDBJ databases">
        <title>Microbes associate with the intestines of laboratory mice.</title>
        <authorList>
            <person name="Navarre W."/>
            <person name="Wong E."/>
            <person name="Huang K."/>
            <person name="Tropini C."/>
            <person name="Ng K."/>
            <person name="Yu B."/>
        </authorList>
    </citation>
    <scope>NUCLEOTIDE SEQUENCE [LARGE SCALE GENOMIC DNA]</scope>
    <source>
        <strain evidence="15 16">NM62_B4-13</strain>
    </source>
</reference>
<dbReference type="GO" id="GO:0005737">
    <property type="term" value="C:cytoplasm"/>
    <property type="evidence" value="ECO:0007669"/>
    <property type="project" value="UniProtKB-SubCell"/>
</dbReference>
<evidence type="ECO:0000256" key="2">
    <source>
        <dbReference type="ARBA" id="ARBA00004496"/>
    </source>
</evidence>
<keyword evidence="9 11" id="KW-0378">Hydrolase</keyword>
<comment type="catalytic activity">
    <reaction evidence="1 11 13">
        <text>Release of N-terminal proline from a peptide.</text>
        <dbReference type="EC" id="3.4.11.5"/>
    </reaction>
</comment>
<proteinExistence type="inferred from homology"/>
<sequence>MRTLYPEITPYRTHQVAVDDLHTLFVEECGDPEGIPVVFLHGGPGAGASPTHRRFFDPARYRIVLLDQRGSGRSTPFGALQDNTTPHLVADIERIRTLLGIDRWLVFGGSWGSTLALAYAQAHPERATGLIVRGVYLGRREENRWFNEADGGARWLFPERWARYEAHIPQAERGHLIEAYWQRLDADDMATRIAAAQAWLGWEDNAATLVHDVDAVSTDDPLHTLAKARIEAHYFRNNAFLAHGQLLRDIDRIRHLPGVIVQGRYDVICPPRSAWDLACAWPEARLEMVLSGHSATEPATADALVRATDAFADRLDGRVSAGV</sequence>
<evidence type="ECO:0000256" key="5">
    <source>
        <dbReference type="ARBA" id="ARBA00021843"/>
    </source>
</evidence>
<gene>
    <name evidence="15" type="primary">pip</name>
    <name evidence="15" type="ORF">E5352_09795</name>
</gene>
<dbReference type="AlphaFoldDB" id="A0A4S2CYK0"/>
<dbReference type="PANTHER" id="PTHR43722">
    <property type="entry name" value="PROLINE IMINOPEPTIDASE"/>
    <property type="match status" value="1"/>
</dbReference>
<evidence type="ECO:0000256" key="7">
    <source>
        <dbReference type="ARBA" id="ARBA00022490"/>
    </source>
</evidence>
<evidence type="ECO:0000256" key="12">
    <source>
        <dbReference type="PIRSR" id="PIRSR006431-1"/>
    </source>
</evidence>
<organism evidence="15 16">
    <name type="scientific">Stenotrophomonas maltophilia</name>
    <name type="common">Pseudomonas maltophilia</name>
    <name type="synonym">Xanthomonas maltophilia</name>
    <dbReference type="NCBI Taxonomy" id="40324"/>
    <lineage>
        <taxon>Bacteria</taxon>
        <taxon>Pseudomonadati</taxon>
        <taxon>Pseudomonadota</taxon>
        <taxon>Gammaproteobacteria</taxon>
        <taxon>Lysobacterales</taxon>
        <taxon>Lysobacteraceae</taxon>
        <taxon>Stenotrophomonas</taxon>
        <taxon>Stenotrophomonas maltophilia group</taxon>
    </lineage>
</organism>
<dbReference type="GO" id="GO:0006508">
    <property type="term" value="P:proteolysis"/>
    <property type="evidence" value="ECO:0007669"/>
    <property type="project" value="UniProtKB-KW"/>
</dbReference>
<feature type="domain" description="AB hydrolase-1" evidence="14">
    <location>
        <begin position="36"/>
        <end position="295"/>
    </location>
</feature>
<dbReference type="NCBIfam" id="TIGR01249">
    <property type="entry name" value="pro_imino_pep_1"/>
    <property type="match status" value="1"/>
</dbReference>
<dbReference type="Proteomes" id="UP000306631">
    <property type="component" value="Unassembled WGS sequence"/>
</dbReference>
<dbReference type="PIRSF" id="PIRSF006431">
    <property type="entry name" value="Pept_S33"/>
    <property type="match status" value="1"/>
</dbReference>
<evidence type="ECO:0000256" key="9">
    <source>
        <dbReference type="ARBA" id="ARBA00022801"/>
    </source>
</evidence>
<dbReference type="EC" id="3.4.11.5" evidence="4 11"/>
<dbReference type="Gene3D" id="3.40.50.1820">
    <property type="entry name" value="alpha/beta hydrolase"/>
    <property type="match status" value="1"/>
</dbReference>
<comment type="caution">
    <text evidence="15">The sequence shown here is derived from an EMBL/GenBank/DDBJ whole genome shotgun (WGS) entry which is preliminary data.</text>
</comment>
<dbReference type="EMBL" id="SRYW01000007">
    <property type="protein sequence ID" value="TGY34158.1"/>
    <property type="molecule type" value="Genomic_DNA"/>
</dbReference>
<dbReference type="SUPFAM" id="SSF53474">
    <property type="entry name" value="alpha/beta-Hydrolases"/>
    <property type="match status" value="1"/>
</dbReference>
<keyword evidence="8 11" id="KW-0645">Protease</keyword>
<dbReference type="InterPro" id="IPR002410">
    <property type="entry name" value="Peptidase_S33"/>
</dbReference>
<dbReference type="InterPro" id="IPR005944">
    <property type="entry name" value="Pro_iminopeptidase"/>
</dbReference>
<evidence type="ECO:0000256" key="10">
    <source>
        <dbReference type="ARBA" id="ARBA00029605"/>
    </source>
</evidence>
<evidence type="ECO:0000256" key="11">
    <source>
        <dbReference type="PIRNR" id="PIRNR006431"/>
    </source>
</evidence>
<feature type="active site" evidence="12">
    <location>
        <position position="266"/>
    </location>
</feature>
<dbReference type="Pfam" id="PF00561">
    <property type="entry name" value="Abhydrolase_1"/>
    <property type="match status" value="1"/>
</dbReference>
<evidence type="ECO:0000256" key="4">
    <source>
        <dbReference type="ARBA" id="ARBA00012568"/>
    </source>
</evidence>
<evidence type="ECO:0000259" key="14">
    <source>
        <dbReference type="Pfam" id="PF00561"/>
    </source>
</evidence>
<keyword evidence="7 11" id="KW-0963">Cytoplasm</keyword>
<name>A0A4S2CYK0_STEMA</name>
<comment type="subcellular location">
    <subcellularLocation>
        <location evidence="2 11">Cytoplasm</location>
    </subcellularLocation>
</comment>
<evidence type="ECO:0000256" key="6">
    <source>
        <dbReference type="ARBA" id="ARBA00022438"/>
    </source>
</evidence>
<evidence type="ECO:0000313" key="15">
    <source>
        <dbReference type="EMBL" id="TGY34158.1"/>
    </source>
</evidence>
<evidence type="ECO:0000313" key="16">
    <source>
        <dbReference type="Proteomes" id="UP000306631"/>
    </source>
</evidence>
<comment type="similarity">
    <text evidence="3 11 13">Belongs to the peptidase S33 family.</text>
</comment>
<dbReference type="InterPro" id="IPR029058">
    <property type="entry name" value="AB_hydrolase_fold"/>
</dbReference>
<feature type="active site" description="Proton donor" evidence="12">
    <location>
        <position position="293"/>
    </location>
</feature>
<keyword evidence="6 11" id="KW-0031">Aminopeptidase</keyword>
<evidence type="ECO:0000256" key="13">
    <source>
        <dbReference type="RuleBase" id="RU003421"/>
    </source>
</evidence>
<accession>A0A4S2CYK0</accession>
<dbReference type="GO" id="GO:0004177">
    <property type="term" value="F:aminopeptidase activity"/>
    <property type="evidence" value="ECO:0007669"/>
    <property type="project" value="UniProtKB-UniRule"/>
</dbReference>
<protein>
    <recommendedName>
        <fullName evidence="5 11">Proline iminopeptidase</fullName>
        <shortName evidence="11">PIP</shortName>
        <ecNumber evidence="4 11">3.4.11.5</ecNumber>
    </recommendedName>
    <alternativeName>
        <fullName evidence="10 11">Prolyl aminopeptidase</fullName>
    </alternativeName>
</protein>
<dbReference type="PRINTS" id="PR00111">
    <property type="entry name" value="ABHYDROLASE"/>
</dbReference>
<dbReference type="InterPro" id="IPR000073">
    <property type="entry name" value="AB_hydrolase_1"/>
</dbReference>
<dbReference type="OrthoDB" id="9796770at2"/>
<evidence type="ECO:0000256" key="3">
    <source>
        <dbReference type="ARBA" id="ARBA00010088"/>
    </source>
</evidence>
<evidence type="ECO:0000256" key="1">
    <source>
        <dbReference type="ARBA" id="ARBA00001585"/>
    </source>
</evidence>
<dbReference type="RefSeq" id="WP_017356259.1">
    <property type="nucleotide sequence ID" value="NZ_SRYW01000007.1"/>
</dbReference>
<dbReference type="PANTHER" id="PTHR43722:SF1">
    <property type="entry name" value="PROLINE IMINOPEPTIDASE"/>
    <property type="match status" value="1"/>
</dbReference>
<feature type="active site" description="Nucleophile" evidence="12">
    <location>
        <position position="110"/>
    </location>
</feature>
<dbReference type="PRINTS" id="PR00793">
    <property type="entry name" value="PROAMNOPTASE"/>
</dbReference>